<reference evidence="3" key="1">
    <citation type="submission" date="2011-01" db="EMBL/GenBank/DDBJ databases">
        <title>Complete sequence of chromosome of Acidobacterium sp. MP5ACTX9.</title>
        <authorList>
            <consortium name="US DOE Joint Genome Institute"/>
            <person name="Lucas S."/>
            <person name="Copeland A."/>
            <person name="Lapidus A."/>
            <person name="Cheng J.-F."/>
            <person name="Goodwin L."/>
            <person name="Pitluck S."/>
            <person name="Teshima H."/>
            <person name="Detter J.C."/>
            <person name="Han C."/>
            <person name="Tapia R."/>
            <person name="Land M."/>
            <person name="Hauser L."/>
            <person name="Kyrpides N."/>
            <person name="Ivanova N."/>
            <person name="Ovchinnikova G."/>
            <person name="Pagani I."/>
            <person name="Rawat S.R."/>
            <person name="Mannisto M."/>
            <person name="Haggblom M.M."/>
            <person name="Woyke T."/>
        </authorList>
    </citation>
    <scope>NUCLEOTIDE SEQUENCE [LARGE SCALE GENOMIC DNA]</scope>
    <source>
        <strain evidence="3">MP5ACTX9</strain>
    </source>
</reference>
<dbReference type="CDD" id="cd16018">
    <property type="entry name" value="Enpp"/>
    <property type="match status" value="1"/>
</dbReference>
<sequence length="442" mass="48128">MRTPIALLLLAFALPPTSPAQKHSNSHRPKVVIISLDAFPAETLHDPFIAAPTLHRLMKAGAYARSMQPINPTVTWPNHTSLITGQDASHHHVLVNGLIVDQRTEKDARIDAQASKDQLVAVPTLYDLAHKAGMTTAEVDWVAIMHAPTIDWSFAEKPNPDGIIERELIAAGTATREELAKFNTPRQAWRDRLYTAAAVDILRKHHPDLLMLHLLALDSIEHHTGFGTDADYNTIAFLDDRVKDIMEAVQANGDTARTTFIIVSDHGQASVHKHLHPSFLLGDADLESPSSPTPTSIIEEDGYALLYQKNSTPASLADLKKLFAGKPGVSAVLPPDEAARLGWPTPAQTTQAPDLLLYAADDYSFTEERSDAFVTDSEQRGVHGYPNTNPLMQAIFIAQGAAIQPRGEFPAISNLDVAPTVAHILGLTLPDAQGKPILEILK</sequence>
<evidence type="ECO:0000256" key="1">
    <source>
        <dbReference type="SAM" id="SignalP"/>
    </source>
</evidence>
<dbReference type="Pfam" id="PF01663">
    <property type="entry name" value="Phosphodiest"/>
    <property type="match status" value="1"/>
</dbReference>
<dbReference type="EMBL" id="CP002480">
    <property type="protein sequence ID" value="ADW70042.1"/>
    <property type="molecule type" value="Genomic_DNA"/>
</dbReference>
<dbReference type="STRING" id="1198114.AciX9_3021"/>
<keyword evidence="3" id="KW-1185">Reference proteome</keyword>
<organism evidence="3">
    <name type="scientific">Granulicella tundricola (strain ATCC BAA-1859 / DSM 23138 / MP5ACTX9)</name>
    <dbReference type="NCBI Taxonomy" id="1198114"/>
    <lineage>
        <taxon>Bacteria</taxon>
        <taxon>Pseudomonadati</taxon>
        <taxon>Acidobacteriota</taxon>
        <taxon>Terriglobia</taxon>
        <taxon>Terriglobales</taxon>
        <taxon>Acidobacteriaceae</taxon>
        <taxon>Granulicella</taxon>
    </lineage>
</organism>
<dbReference type="Proteomes" id="UP000000343">
    <property type="component" value="Chromosome"/>
</dbReference>
<proteinExistence type="predicted"/>
<dbReference type="GO" id="GO:0016787">
    <property type="term" value="F:hydrolase activity"/>
    <property type="evidence" value="ECO:0007669"/>
    <property type="project" value="UniProtKB-ARBA"/>
</dbReference>
<dbReference type="InterPro" id="IPR002591">
    <property type="entry name" value="Phosphodiest/P_Trfase"/>
</dbReference>
<dbReference type="PANTHER" id="PTHR10151">
    <property type="entry name" value="ECTONUCLEOTIDE PYROPHOSPHATASE/PHOSPHODIESTERASE"/>
    <property type="match status" value="1"/>
</dbReference>
<keyword evidence="1" id="KW-0732">Signal</keyword>
<name>E8X061_GRATM</name>
<dbReference type="KEGG" id="acm:AciX9_3021"/>
<dbReference type="HOGENOM" id="CLU_017594_0_0_0"/>
<dbReference type="OrthoDB" id="9779418at2"/>
<gene>
    <name evidence="2" type="ordered locus">AciX9_3021</name>
</gene>
<feature type="signal peptide" evidence="1">
    <location>
        <begin position="1"/>
        <end position="22"/>
    </location>
</feature>
<protein>
    <submittedName>
        <fullName evidence="2">Type I phosphodiesterase/nucleotide pyrophosphatase</fullName>
    </submittedName>
</protein>
<dbReference type="InterPro" id="IPR017850">
    <property type="entry name" value="Alkaline_phosphatase_core_sf"/>
</dbReference>
<dbReference type="eggNOG" id="COG1524">
    <property type="taxonomic scope" value="Bacteria"/>
</dbReference>
<accession>E8X061</accession>
<dbReference type="PaxDb" id="1198114-AciX9_3021"/>
<feature type="chain" id="PRO_5003230510" evidence="1">
    <location>
        <begin position="23"/>
        <end position="442"/>
    </location>
</feature>
<dbReference type="RefSeq" id="WP_013581356.1">
    <property type="nucleotide sequence ID" value="NC_015064.1"/>
</dbReference>
<dbReference type="PANTHER" id="PTHR10151:SF120">
    <property type="entry name" value="BIS(5'-ADENOSYL)-TRIPHOSPHATASE"/>
    <property type="match status" value="1"/>
</dbReference>
<dbReference type="SUPFAM" id="SSF53649">
    <property type="entry name" value="Alkaline phosphatase-like"/>
    <property type="match status" value="1"/>
</dbReference>
<evidence type="ECO:0000313" key="2">
    <source>
        <dbReference type="EMBL" id="ADW70042.1"/>
    </source>
</evidence>
<dbReference type="AlphaFoldDB" id="E8X061"/>
<dbReference type="Gene3D" id="3.40.720.10">
    <property type="entry name" value="Alkaline Phosphatase, subunit A"/>
    <property type="match status" value="1"/>
</dbReference>
<evidence type="ECO:0000313" key="3">
    <source>
        <dbReference type="Proteomes" id="UP000000343"/>
    </source>
</evidence>